<evidence type="ECO:0000256" key="4">
    <source>
        <dbReference type="ARBA" id="ARBA00023136"/>
    </source>
</evidence>
<accession>A0ABP4GJB6</accession>
<reference evidence="9" key="1">
    <citation type="journal article" date="2019" name="Int. J. Syst. Evol. Microbiol.">
        <title>The Global Catalogue of Microorganisms (GCM) 10K type strain sequencing project: providing services to taxonomists for standard genome sequencing and annotation.</title>
        <authorList>
            <consortium name="The Broad Institute Genomics Platform"/>
            <consortium name="The Broad Institute Genome Sequencing Center for Infectious Disease"/>
            <person name="Wu L."/>
            <person name="Ma J."/>
        </authorList>
    </citation>
    <scope>NUCLEOTIDE SEQUENCE [LARGE SCALE GENOMIC DNA]</scope>
    <source>
        <strain evidence="9">JCM 13004</strain>
    </source>
</reference>
<feature type="transmembrane region" description="Helical" evidence="6">
    <location>
        <begin position="84"/>
        <end position="104"/>
    </location>
</feature>
<feature type="domain" description="HTTM-like" evidence="7">
    <location>
        <begin position="19"/>
        <end position="311"/>
    </location>
</feature>
<feature type="transmembrane region" description="Helical" evidence="6">
    <location>
        <begin position="22"/>
        <end position="43"/>
    </location>
</feature>
<dbReference type="SMART" id="SM00752">
    <property type="entry name" value="HTTM"/>
    <property type="match status" value="1"/>
</dbReference>
<evidence type="ECO:0000313" key="8">
    <source>
        <dbReference type="EMBL" id="GAA1226947.1"/>
    </source>
</evidence>
<dbReference type="InterPro" id="IPR052964">
    <property type="entry name" value="Sporulation_signal_mat"/>
</dbReference>
<dbReference type="InterPro" id="IPR011020">
    <property type="entry name" value="HTTM-like"/>
</dbReference>
<dbReference type="PANTHER" id="PTHR39535:SF2">
    <property type="entry name" value="HTTM DOMAIN-CONTAINING PROTEIN"/>
    <property type="match status" value="1"/>
</dbReference>
<gene>
    <name evidence="8" type="ORF">GCM10009665_16860</name>
</gene>
<evidence type="ECO:0000256" key="6">
    <source>
        <dbReference type="SAM" id="Phobius"/>
    </source>
</evidence>
<dbReference type="RefSeq" id="WP_344440615.1">
    <property type="nucleotide sequence ID" value="NZ_BAAALF010000018.1"/>
</dbReference>
<keyword evidence="3 6" id="KW-1133">Transmembrane helix</keyword>
<organism evidence="8 9">
    <name type="scientific">Kitasatospora nipponensis</name>
    <dbReference type="NCBI Taxonomy" id="258049"/>
    <lineage>
        <taxon>Bacteria</taxon>
        <taxon>Bacillati</taxon>
        <taxon>Actinomycetota</taxon>
        <taxon>Actinomycetes</taxon>
        <taxon>Kitasatosporales</taxon>
        <taxon>Streptomycetaceae</taxon>
        <taxon>Kitasatospora</taxon>
    </lineage>
</organism>
<feature type="transmembrane region" description="Helical" evidence="6">
    <location>
        <begin position="275"/>
        <end position="302"/>
    </location>
</feature>
<keyword evidence="4 6" id="KW-0472">Membrane</keyword>
<proteinExistence type="predicted"/>
<dbReference type="PANTHER" id="PTHR39535">
    <property type="entry name" value="SPORULATION-DELAYING PROTEIN SDPB"/>
    <property type="match status" value="1"/>
</dbReference>
<feature type="transmembrane region" description="Helical" evidence="6">
    <location>
        <begin position="184"/>
        <end position="207"/>
    </location>
</feature>
<evidence type="ECO:0000256" key="3">
    <source>
        <dbReference type="ARBA" id="ARBA00022989"/>
    </source>
</evidence>
<evidence type="ECO:0000256" key="5">
    <source>
        <dbReference type="SAM" id="MobiDB-lite"/>
    </source>
</evidence>
<evidence type="ECO:0000256" key="1">
    <source>
        <dbReference type="ARBA" id="ARBA00004127"/>
    </source>
</evidence>
<evidence type="ECO:0000259" key="7">
    <source>
        <dbReference type="SMART" id="SM00752"/>
    </source>
</evidence>
<feature type="transmembrane region" description="Helical" evidence="6">
    <location>
        <begin position="247"/>
        <end position="268"/>
    </location>
</feature>
<comment type="subcellular location">
    <subcellularLocation>
        <location evidence="1">Endomembrane system</location>
        <topology evidence="1">Multi-pass membrane protein</topology>
    </subcellularLocation>
</comment>
<keyword evidence="9" id="KW-1185">Reference proteome</keyword>
<feature type="region of interest" description="Disordered" evidence="5">
    <location>
        <begin position="332"/>
        <end position="351"/>
    </location>
</feature>
<dbReference type="EMBL" id="BAAALF010000018">
    <property type="protein sequence ID" value="GAA1226947.1"/>
    <property type="molecule type" value="Genomic_DNA"/>
</dbReference>
<sequence length="351" mass="38052">MTADPRHDPVTRAFTFLTEHAVSLRAAALLRMGYGLLYLVFLLREFPHRDEIWGPGSPWTPELAHELQAQTGGFSLLTLSDSGAWFEACYALALVTSALFALGWRTRATSVLFALVVTSFHSRAVLMTDGGDNLIVLMAVYLTLTACGRRWSLDSRRARPSHPVPGPGPVRHGHRYAEPVRRRLAVVVHNCGMFVIAAQVCFLYGSAGLSKVQGSLWRDGTALHYVLHLDLFRPWPVLSALADSHPLLLTAACYLTVLVQVAFPFALFSKVKYVVLAILVGMHLGIALLLGLPVFSAAMIIADAVFLPDALLLRTARAARASLQRATPHALIPRPTPPAAGTAAPSIPEGT</sequence>
<dbReference type="Proteomes" id="UP001500037">
    <property type="component" value="Unassembled WGS sequence"/>
</dbReference>
<comment type="caution">
    <text evidence="8">The sequence shown here is derived from an EMBL/GenBank/DDBJ whole genome shotgun (WGS) entry which is preliminary data.</text>
</comment>
<evidence type="ECO:0000313" key="9">
    <source>
        <dbReference type="Proteomes" id="UP001500037"/>
    </source>
</evidence>
<evidence type="ECO:0000256" key="2">
    <source>
        <dbReference type="ARBA" id="ARBA00022692"/>
    </source>
</evidence>
<keyword evidence="2 6" id="KW-0812">Transmembrane</keyword>
<protein>
    <submittedName>
        <fullName evidence="8">HTTM domain-containing protein</fullName>
    </submittedName>
</protein>
<name>A0ABP4GJB6_9ACTN</name>